<comment type="caution">
    <text evidence="16">The sequence shown here is derived from an EMBL/GenBank/DDBJ whole genome shotgun (WGS) entry which is preliminary data.</text>
</comment>
<reference evidence="16 17" key="1">
    <citation type="journal article" date="2019" name="Gigascience">
        <title>High-coverage genomes to elucidate the evolution of penguins.</title>
        <authorList>
            <person name="Pan H."/>
            <person name="Cole T.L."/>
            <person name="Bi X."/>
            <person name="Fang M."/>
            <person name="Zhou C."/>
            <person name="Yang Z."/>
            <person name="Ksepka D.T."/>
            <person name="Hart T."/>
            <person name="Bouzat J.L."/>
            <person name="Argilla L.S."/>
            <person name="Bertelsen M.F."/>
            <person name="Boersma P.D."/>
            <person name="Bost C.A."/>
            <person name="Cherel Y."/>
            <person name="Dann P."/>
            <person name="Fiddaman S.R."/>
            <person name="Howard P."/>
            <person name="Labuschagne K."/>
            <person name="Mattern T."/>
            <person name="Miller G."/>
            <person name="Parker P."/>
            <person name="Phillips R.A."/>
            <person name="Quillfeldt P."/>
            <person name="Ryan P.G."/>
            <person name="Taylor H."/>
            <person name="Thompson D.R."/>
            <person name="Young M.J."/>
            <person name="Ellegaard M.R."/>
            <person name="Gilbert M.T.P."/>
            <person name="Sinding M.S."/>
            <person name="Pacheco G."/>
            <person name="Shepherd L.D."/>
            <person name="Tennyson A.J.D."/>
            <person name="Grosser S."/>
            <person name="Kay E."/>
            <person name="Nupen L.J."/>
            <person name="Ellenberg U."/>
            <person name="Houston D.M."/>
            <person name="Reeve A.H."/>
            <person name="Johnson K."/>
            <person name="Masello J.F."/>
            <person name="Stracke T."/>
            <person name="McKinlay B."/>
            <person name="Borboroglu P.G."/>
            <person name="Zhang D.X."/>
            <person name="Zhang G."/>
        </authorList>
    </citation>
    <scope>NUCLEOTIDE SEQUENCE [LARGE SCALE GENOMIC DNA]</scope>
    <source>
        <strain evidence="16">GAPE 212</strain>
    </source>
</reference>
<dbReference type="AlphaFoldDB" id="A0A8J4ISQ6"/>
<organism evidence="16 17">
    <name type="scientific">Spheniscus mendiculus</name>
    <name type="common">Galapagos penguin</name>
    <dbReference type="NCBI Taxonomy" id="156760"/>
    <lineage>
        <taxon>Eukaryota</taxon>
        <taxon>Metazoa</taxon>
        <taxon>Chordata</taxon>
        <taxon>Craniata</taxon>
        <taxon>Vertebrata</taxon>
        <taxon>Euteleostomi</taxon>
        <taxon>Archelosauria</taxon>
        <taxon>Archosauria</taxon>
        <taxon>Dinosauria</taxon>
        <taxon>Saurischia</taxon>
        <taxon>Theropoda</taxon>
        <taxon>Coelurosauria</taxon>
        <taxon>Aves</taxon>
        <taxon>Neognathae</taxon>
        <taxon>Neoaves</taxon>
        <taxon>Aequornithes</taxon>
        <taxon>Sphenisciformes</taxon>
        <taxon>Spheniscidae</taxon>
        <taxon>Spheniscus</taxon>
    </lineage>
</organism>
<feature type="non-terminal residue" evidence="16">
    <location>
        <position position="1"/>
    </location>
</feature>
<evidence type="ECO:0000256" key="9">
    <source>
        <dbReference type="ARBA" id="ARBA00022989"/>
    </source>
</evidence>
<evidence type="ECO:0000313" key="16">
    <source>
        <dbReference type="EMBL" id="KAF1460072.1"/>
    </source>
</evidence>
<feature type="domain" description="Cadherin" evidence="15">
    <location>
        <begin position="6"/>
        <end position="99"/>
    </location>
</feature>
<dbReference type="InterPro" id="IPR039808">
    <property type="entry name" value="Cadherin"/>
</dbReference>
<feature type="domain" description="Cadherin" evidence="15">
    <location>
        <begin position="639"/>
        <end position="724"/>
    </location>
</feature>
<evidence type="ECO:0000256" key="6">
    <source>
        <dbReference type="ARBA" id="ARBA00022737"/>
    </source>
</evidence>
<dbReference type="FunFam" id="2.60.40.60:FF:000011">
    <property type="entry name" value="Cadherin 1"/>
    <property type="match status" value="1"/>
</dbReference>
<dbReference type="FunFam" id="2.60.40.60:FF:000188">
    <property type="entry name" value="Cadherin 17"/>
    <property type="match status" value="1"/>
</dbReference>
<comment type="subcellular location">
    <subcellularLocation>
        <location evidence="1">Cell membrane</location>
        <topology evidence="1">Single-pass type I membrane protein</topology>
    </subcellularLocation>
</comment>
<evidence type="ECO:0000256" key="14">
    <source>
        <dbReference type="PROSITE-ProRule" id="PRU00043"/>
    </source>
</evidence>
<dbReference type="GO" id="GO:0007043">
    <property type="term" value="P:cell-cell junction assembly"/>
    <property type="evidence" value="ECO:0007669"/>
    <property type="project" value="TreeGrafter"/>
</dbReference>
<dbReference type="PRINTS" id="PR00205">
    <property type="entry name" value="CADHERIN"/>
</dbReference>
<dbReference type="GO" id="GO:0044331">
    <property type="term" value="P:cell-cell adhesion mediated by cadherin"/>
    <property type="evidence" value="ECO:0007669"/>
    <property type="project" value="TreeGrafter"/>
</dbReference>
<dbReference type="GO" id="GO:0016477">
    <property type="term" value="P:cell migration"/>
    <property type="evidence" value="ECO:0007669"/>
    <property type="project" value="TreeGrafter"/>
</dbReference>
<dbReference type="GO" id="GO:0016339">
    <property type="term" value="P:calcium-dependent cell-cell adhesion via plasma membrane cell adhesion molecules"/>
    <property type="evidence" value="ECO:0007669"/>
    <property type="project" value="TreeGrafter"/>
</dbReference>
<sequence length="724" mass="81010">TGPLKDMNFSVPEGGGVRFIYQFTSEPPAVSFRATGEKDGIIDIVPKTGILYLNGSLDWETKAAHRLQVESLDEKGNIVKGPYTVTIHVEDINDNPPEFDQIKYTGVVRQNSRPGKPFMYVHATDRDDPTTPHGQLMYSILHHFPNPYTEMLFQIDSVTGAISPSKMGSYYLDPQKQDTFTLVVTVKDMAGMTTNAFASSADVIITVKESLWKAPPTIHIQENSTQSYPVNISQVHSNEPDVIYDLFEKEKLPRLPFSIDQNGVIYVTEPLDREEKDTYTFFVVTKDNEGELVDKPLHVHVTVEDINDNPPVCQQAVTVLEVQENEGAGSNIGTVFATDMDKEGTLNSRLQFKIKSQVPAVPASDLFFIQQDTGILQLISRSLNKRIASNYSLKVLVTDAVFQTICDVEIHVIDINDRIPIFEKSDYHNVTVAESLPVGTVILEIQATDGDEPATGSSYIIYQVKEGDPNNMFIIETDPETNRGFVKVNKALDFEAAPVYNLVINATNPEPLVPGVQYNSSSLTLFKVFVTNVDEPPVFHKTVYERKVSEDIPVNTLVMTLEAYDPEGDTKIVLEEAQGKHAQYFACRKRLFCKNNAAQKSKTTLILHLDDVNDNPPLLAMDYPPFFCYPLSGGERAFLQATDADEQWYSTFTFSLAGDMNTRNNWEISKVNATHAYLSPKHANFEEKVYNIPVIINDNGKPPLERKVNLEVNVCKCSSEKSCF</sequence>
<dbReference type="PROSITE" id="PS00232">
    <property type="entry name" value="CADHERIN_1"/>
    <property type="match status" value="3"/>
</dbReference>
<evidence type="ECO:0000256" key="11">
    <source>
        <dbReference type="ARBA" id="ARBA00023180"/>
    </source>
</evidence>
<evidence type="ECO:0000256" key="4">
    <source>
        <dbReference type="ARBA" id="ARBA00022723"/>
    </source>
</evidence>
<evidence type="ECO:0000256" key="8">
    <source>
        <dbReference type="ARBA" id="ARBA00022889"/>
    </source>
</evidence>
<dbReference type="FunFam" id="2.60.40.60:FF:000163">
    <property type="entry name" value="Cadherin 17"/>
    <property type="match status" value="1"/>
</dbReference>
<dbReference type="Proteomes" id="UP000785099">
    <property type="component" value="Unassembled WGS sequence"/>
</dbReference>
<dbReference type="InterPro" id="IPR015919">
    <property type="entry name" value="Cadherin-like_sf"/>
</dbReference>
<evidence type="ECO:0000256" key="3">
    <source>
        <dbReference type="ARBA" id="ARBA00022692"/>
    </source>
</evidence>
<keyword evidence="10" id="KW-0472">Membrane</keyword>
<keyword evidence="8" id="KW-0130">Cell adhesion</keyword>
<dbReference type="GO" id="GO:0005509">
    <property type="term" value="F:calcium ion binding"/>
    <property type="evidence" value="ECO:0007669"/>
    <property type="project" value="UniProtKB-UniRule"/>
</dbReference>
<keyword evidence="4" id="KW-0479">Metal-binding</keyword>
<dbReference type="CDD" id="cd11304">
    <property type="entry name" value="Cadherin_repeat"/>
    <property type="match status" value="6"/>
</dbReference>
<keyword evidence="5" id="KW-0732">Signal</keyword>
<keyword evidence="11" id="KW-0325">Glycoprotein</keyword>
<dbReference type="FunFam" id="2.60.40.60:FF:000183">
    <property type="entry name" value="Cadherin 17"/>
    <property type="match status" value="1"/>
</dbReference>
<dbReference type="FunFam" id="2.60.40.60:FF:000152">
    <property type="entry name" value="Cadherin 17"/>
    <property type="match status" value="1"/>
</dbReference>
<proteinExistence type="predicted"/>
<dbReference type="PANTHER" id="PTHR24027:SF419">
    <property type="entry name" value="CADHERIN-17"/>
    <property type="match status" value="1"/>
</dbReference>
<dbReference type="GO" id="GO:0000902">
    <property type="term" value="P:cell morphogenesis"/>
    <property type="evidence" value="ECO:0007669"/>
    <property type="project" value="TreeGrafter"/>
</dbReference>
<dbReference type="Pfam" id="PF00028">
    <property type="entry name" value="Cadherin"/>
    <property type="match status" value="4"/>
</dbReference>
<evidence type="ECO:0000256" key="7">
    <source>
        <dbReference type="ARBA" id="ARBA00022837"/>
    </source>
</evidence>
<protein>
    <recommendedName>
        <fullName evidence="12">Cadherin-17</fullName>
    </recommendedName>
    <alternativeName>
        <fullName evidence="13">Liver-intestine cadherin</fullName>
    </alternativeName>
</protein>
<dbReference type="SUPFAM" id="SSF49313">
    <property type="entry name" value="Cadherin-like"/>
    <property type="match status" value="7"/>
</dbReference>
<dbReference type="GO" id="GO:0034332">
    <property type="term" value="P:adherens junction organization"/>
    <property type="evidence" value="ECO:0007669"/>
    <property type="project" value="TreeGrafter"/>
</dbReference>
<keyword evidence="9" id="KW-1133">Transmembrane helix</keyword>
<dbReference type="GO" id="GO:0005912">
    <property type="term" value="C:adherens junction"/>
    <property type="evidence" value="ECO:0007669"/>
    <property type="project" value="TreeGrafter"/>
</dbReference>
<evidence type="ECO:0000313" key="17">
    <source>
        <dbReference type="Proteomes" id="UP000785099"/>
    </source>
</evidence>
<dbReference type="InterPro" id="IPR002126">
    <property type="entry name" value="Cadherin-like_dom"/>
</dbReference>
<feature type="domain" description="Cadherin" evidence="15">
    <location>
        <begin position="100"/>
        <end position="218"/>
    </location>
</feature>
<dbReference type="SMART" id="SM00112">
    <property type="entry name" value="CA"/>
    <property type="match status" value="6"/>
</dbReference>
<evidence type="ECO:0000256" key="5">
    <source>
        <dbReference type="ARBA" id="ARBA00022729"/>
    </source>
</evidence>
<evidence type="ECO:0000256" key="13">
    <source>
        <dbReference type="ARBA" id="ARBA00083691"/>
    </source>
</evidence>
<evidence type="ECO:0000256" key="2">
    <source>
        <dbReference type="ARBA" id="ARBA00022475"/>
    </source>
</evidence>
<evidence type="ECO:0000256" key="10">
    <source>
        <dbReference type="ARBA" id="ARBA00023136"/>
    </source>
</evidence>
<evidence type="ECO:0000256" key="12">
    <source>
        <dbReference type="ARBA" id="ARBA00069590"/>
    </source>
</evidence>
<dbReference type="GO" id="GO:0045296">
    <property type="term" value="F:cadherin binding"/>
    <property type="evidence" value="ECO:0007669"/>
    <property type="project" value="TreeGrafter"/>
</dbReference>
<keyword evidence="17" id="KW-1185">Reference proteome</keyword>
<dbReference type="PANTHER" id="PTHR24027">
    <property type="entry name" value="CADHERIN-23"/>
    <property type="match status" value="1"/>
</dbReference>
<keyword evidence="3" id="KW-0812">Transmembrane</keyword>
<feature type="non-terminal residue" evidence="16">
    <location>
        <position position="724"/>
    </location>
</feature>
<keyword evidence="7 14" id="KW-0106">Calcium</keyword>
<gene>
    <name evidence="16" type="primary">CDH17</name>
    <name evidence="16" type="ORF">FQV24_0009500</name>
</gene>
<evidence type="ECO:0000256" key="1">
    <source>
        <dbReference type="ARBA" id="ARBA00004251"/>
    </source>
</evidence>
<accession>A0A8J4ISQ6</accession>
<feature type="domain" description="Cadherin" evidence="15">
    <location>
        <begin position="424"/>
        <end position="539"/>
    </location>
</feature>
<dbReference type="GO" id="GO:0016342">
    <property type="term" value="C:catenin complex"/>
    <property type="evidence" value="ECO:0007669"/>
    <property type="project" value="TreeGrafter"/>
</dbReference>
<keyword evidence="6" id="KW-0677">Repeat</keyword>
<dbReference type="PROSITE" id="PS50268">
    <property type="entry name" value="CADHERIN_2"/>
    <property type="match status" value="6"/>
</dbReference>
<feature type="domain" description="Cadherin" evidence="15">
    <location>
        <begin position="212"/>
        <end position="313"/>
    </location>
</feature>
<dbReference type="FunFam" id="2.60.40.60:FF:000151">
    <property type="entry name" value="Cadherin 17"/>
    <property type="match status" value="1"/>
</dbReference>
<name>A0A8J4ISQ6_SPHME</name>
<dbReference type="GO" id="GO:0008013">
    <property type="term" value="F:beta-catenin binding"/>
    <property type="evidence" value="ECO:0007669"/>
    <property type="project" value="TreeGrafter"/>
</dbReference>
<dbReference type="Gene3D" id="2.60.40.60">
    <property type="entry name" value="Cadherins"/>
    <property type="match status" value="7"/>
</dbReference>
<evidence type="ECO:0000259" key="15">
    <source>
        <dbReference type="PROSITE" id="PS50268"/>
    </source>
</evidence>
<dbReference type="GO" id="GO:0007156">
    <property type="term" value="P:homophilic cell adhesion via plasma membrane adhesion molecules"/>
    <property type="evidence" value="ECO:0007669"/>
    <property type="project" value="InterPro"/>
</dbReference>
<dbReference type="InterPro" id="IPR020894">
    <property type="entry name" value="Cadherin_CS"/>
</dbReference>
<feature type="domain" description="Cadherin" evidence="15">
    <location>
        <begin position="314"/>
        <end position="422"/>
    </location>
</feature>
<dbReference type="EMBL" id="VUKU01000661">
    <property type="protein sequence ID" value="KAF1460072.1"/>
    <property type="molecule type" value="Genomic_DNA"/>
</dbReference>
<keyword evidence="2" id="KW-1003">Cell membrane</keyword>